<protein>
    <recommendedName>
        <fullName evidence="1">Tubby C-terminal domain-containing protein</fullName>
    </recommendedName>
</protein>
<gene>
    <name evidence="2" type="ORF">IGC_04793</name>
</gene>
<feature type="domain" description="Tubby C-terminal" evidence="1">
    <location>
        <begin position="23"/>
        <end position="192"/>
    </location>
</feature>
<evidence type="ECO:0000313" key="3">
    <source>
        <dbReference type="Proteomes" id="UP000006977"/>
    </source>
</evidence>
<accession>J8CPW4</accession>
<dbReference type="PATRIC" id="fig|1053206.3.peg.4900"/>
<name>J8CPW4_BACCE</name>
<evidence type="ECO:0000313" key="2">
    <source>
        <dbReference type="EMBL" id="EJQ74786.1"/>
    </source>
</evidence>
<sequence length="193" mass="22953">MEELFFLILGILFAKGEKFLNRYVYHAPKIKTSSKLVDVRNEENEVVLRFKRSYKNIFIKLLDSFLLEGSSFVKFDTYSVRGELNYRGMKKLSKVGKTEYYIENYKDHSTYQITYTSLQIVAPELLIKSATEEYVVKYIPMDWAKFYYKGKEVARWRMKTTELFKTYLEIDEDSPIQDPAFFICLFQCILYVG</sequence>
<dbReference type="EMBL" id="AHEA01000037">
    <property type="protein sequence ID" value="EJQ74786.1"/>
    <property type="molecule type" value="Genomic_DNA"/>
</dbReference>
<dbReference type="HOGENOM" id="CLU_131348_0_0_9"/>
<organism evidence="2 3">
    <name type="scientific">Bacillus cereus HuA4-10</name>
    <dbReference type="NCBI Taxonomy" id="1053206"/>
    <lineage>
        <taxon>Bacteria</taxon>
        <taxon>Bacillati</taxon>
        <taxon>Bacillota</taxon>
        <taxon>Bacilli</taxon>
        <taxon>Bacillales</taxon>
        <taxon>Bacillaceae</taxon>
        <taxon>Bacillus</taxon>
        <taxon>Bacillus cereus group</taxon>
    </lineage>
</organism>
<dbReference type="Pfam" id="PF23728">
    <property type="entry name" value="Tubby_C_like"/>
    <property type="match status" value="1"/>
</dbReference>
<dbReference type="InterPro" id="IPR056944">
    <property type="entry name" value="Tubby_C-like"/>
</dbReference>
<evidence type="ECO:0000259" key="1">
    <source>
        <dbReference type="Pfam" id="PF23728"/>
    </source>
</evidence>
<dbReference type="AlphaFoldDB" id="J8CPW4"/>
<proteinExistence type="predicted"/>
<comment type="caution">
    <text evidence="2">The sequence shown here is derived from an EMBL/GenBank/DDBJ whole genome shotgun (WGS) entry which is preliminary data.</text>
</comment>
<reference evidence="2 3" key="1">
    <citation type="submission" date="2012-04" db="EMBL/GenBank/DDBJ databases">
        <title>The Genome Sequence of Bacillus cereus HuA4-10.</title>
        <authorList>
            <consortium name="The Broad Institute Genome Sequencing Platform"/>
            <consortium name="The Broad Institute Genome Sequencing Center for Infectious Disease"/>
            <person name="Feldgarden M."/>
            <person name="Van der Auwera G.A."/>
            <person name="Mahillon J."/>
            <person name="Duprez V."/>
            <person name="Timmery S."/>
            <person name="Mattelet C."/>
            <person name="Dierick K."/>
            <person name="Sun M."/>
            <person name="Yu Z."/>
            <person name="Zhu L."/>
            <person name="Hu X."/>
            <person name="Shank E.B."/>
            <person name="Swiecicka I."/>
            <person name="Hansen B.M."/>
            <person name="Andrup L."/>
            <person name="Young S.K."/>
            <person name="Zeng Q."/>
            <person name="Gargeya S."/>
            <person name="Fitzgerald M."/>
            <person name="Haas B."/>
            <person name="Abouelleil A."/>
            <person name="Alvarado L."/>
            <person name="Arachchi H.M."/>
            <person name="Berlin A."/>
            <person name="Chapman S.B."/>
            <person name="Goldberg J."/>
            <person name="Griggs A."/>
            <person name="Gujja S."/>
            <person name="Hansen M."/>
            <person name="Howarth C."/>
            <person name="Imamovic A."/>
            <person name="Larimer J."/>
            <person name="McCowen C."/>
            <person name="Montmayeur A."/>
            <person name="Murphy C."/>
            <person name="Neiman D."/>
            <person name="Pearson M."/>
            <person name="Priest M."/>
            <person name="Roberts A."/>
            <person name="Saif S."/>
            <person name="Shea T."/>
            <person name="Sisk P."/>
            <person name="Sykes S."/>
            <person name="Wortman J."/>
            <person name="Nusbaum C."/>
            <person name="Birren B."/>
        </authorList>
    </citation>
    <scope>NUCLEOTIDE SEQUENCE [LARGE SCALE GENOMIC DNA]</scope>
    <source>
        <strain evidence="2 3">HuA4-10</strain>
    </source>
</reference>
<dbReference type="Proteomes" id="UP000006977">
    <property type="component" value="Unassembled WGS sequence"/>
</dbReference>